<keyword evidence="1" id="KW-1133">Transmembrane helix</keyword>
<keyword evidence="3" id="KW-1185">Reference proteome</keyword>
<reference evidence="2 3" key="1">
    <citation type="submission" date="2015-03" db="EMBL/GenBank/DDBJ databases">
        <title>Draft genome sequence of Elstera litoralis.</title>
        <authorList>
            <person name="Rahalkar M.C."/>
            <person name="Dhakephalkar P.K."/>
            <person name="Pore S.D."/>
            <person name="Arora P."/>
            <person name="Kapse N.G."/>
            <person name="Pandit P.S."/>
        </authorList>
    </citation>
    <scope>NUCLEOTIDE SEQUENCE [LARGE SCALE GENOMIC DNA]</scope>
    <source>
        <strain evidence="2 3">Dia-1</strain>
    </source>
</reference>
<dbReference type="EMBL" id="LAJY01000315">
    <property type="protein sequence ID" value="KJV09278.1"/>
    <property type="molecule type" value="Genomic_DNA"/>
</dbReference>
<evidence type="ECO:0000313" key="3">
    <source>
        <dbReference type="Proteomes" id="UP000033774"/>
    </source>
</evidence>
<dbReference type="Proteomes" id="UP000033774">
    <property type="component" value="Unassembled WGS sequence"/>
</dbReference>
<name>A0A0F3IRV5_9PROT</name>
<proteinExistence type="predicted"/>
<evidence type="ECO:0000313" key="2">
    <source>
        <dbReference type="EMBL" id="KJV09278.1"/>
    </source>
</evidence>
<keyword evidence="1" id="KW-0472">Membrane</keyword>
<comment type="caution">
    <text evidence="2">The sequence shown here is derived from an EMBL/GenBank/DDBJ whole genome shotgun (WGS) entry which is preliminary data.</text>
</comment>
<organism evidence="2 3">
    <name type="scientific">Elstera litoralis</name>
    <dbReference type="NCBI Taxonomy" id="552518"/>
    <lineage>
        <taxon>Bacteria</taxon>
        <taxon>Pseudomonadati</taxon>
        <taxon>Pseudomonadota</taxon>
        <taxon>Alphaproteobacteria</taxon>
        <taxon>Rhodospirillales</taxon>
        <taxon>Rhodospirillaceae</taxon>
        <taxon>Elstera</taxon>
    </lineage>
</organism>
<dbReference type="AlphaFoldDB" id="A0A0F3IRV5"/>
<sequence length="66" mass="7333">MDPLTLLGLLIVVPTWFAYNRAGLSPFLSLIVLVPLIGPILAVAILAFATWPKIDGDTRLQYRRLK</sequence>
<feature type="transmembrane region" description="Helical" evidence="1">
    <location>
        <begin position="27"/>
        <end position="51"/>
    </location>
</feature>
<dbReference type="RefSeq" id="WP_045776137.1">
    <property type="nucleotide sequence ID" value="NZ_LAJY01000315.1"/>
</dbReference>
<gene>
    <name evidence="2" type="ORF">VZ95_12485</name>
</gene>
<accession>A0A0F3IRV5</accession>
<evidence type="ECO:0000256" key="1">
    <source>
        <dbReference type="SAM" id="Phobius"/>
    </source>
</evidence>
<protein>
    <submittedName>
        <fullName evidence="2">Uncharacterized protein</fullName>
    </submittedName>
</protein>
<keyword evidence="1" id="KW-0812">Transmembrane</keyword>